<keyword evidence="2" id="KW-0472">Membrane</keyword>
<name>A0A0A1U111_ENTIV</name>
<dbReference type="OrthoDB" id="29010at2759"/>
<feature type="region of interest" description="Disordered" evidence="1">
    <location>
        <begin position="104"/>
        <end position="123"/>
    </location>
</feature>
<accession>A0A0A1U111</accession>
<dbReference type="GeneID" id="14886779"/>
<keyword evidence="4" id="KW-1185">Reference proteome</keyword>
<dbReference type="Proteomes" id="UP000014680">
    <property type="component" value="Unassembled WGS sequence"/>
</dbReference>
<dbReference type="RefSeq" id="XP_004254503.1">
    <property type="nucleotide sequence ID" value="XM_004254455.1"/>
</dbReference>
<protein>
    <submittedName>
        <fullName evidence="3">Uncharacterized protein</fullName>
    </submittedName>
</protein>
<dbReference type="VEuPathDB" id="AmoebaDB:EIN_410750"/>
<evidence type="ECO:0000256" key="2">
    <source>
        <dbReference type="SAM" id="Phobius"/>
    </source>
</evidence>
<feature type="transmembrane region" description="Helical" evidence="2">
    <location>
        <begin position="33"/>
        <end position="53"/>
    </location>
</feature>
<sequence>MNKTQASEAKEIQSKPTTTPNRLLKQKENTKTALHVAFMIALMNWCGCCVTIHKRKRTAMKSMQYFDVAEISGPTNVTSKEVMELTEMFEMEENKKGMKPAAMFHEKDGKNNPEKQQRHHSKSERSAMFNLMMTKAQEVCGNKVVFSKVKTKRALMTLKRKVFGAVMMCGKAIPAGEVLDIAKDLHTTISELLDENRQILKIDGKEKEVLILHPHEKAIENVWKRYEVPPFATEEFKAPIFQETAGLQTQVVTLGYDFGLKKYWLMPEVLSHEALEGSATQ</sequence>
<evidence type="ECO:0000313" key="3">
    <source>
        <dbReference type="EMBL" id="ELP87732.1"/>
    </source>
</evidence>
<keyword evidence="2" id="KW-1133">Transmembrane helix</keyword>
<feature type="compositionally biased region" description="Basic and acidic residues" evidence="1">
    <location>
        <begin position="104"/>
        <end position="116"/>
    </location>
</feature>
<dbReference type="KEGG" id="eiv:EIN_410750"/>
<evidence type="ECO:0000256" key="1">
    <source>
        <dbReference type="SAM" id="MobiDB-lite"/>
    </source>
</evidence>
<dbReference type="AlphaFoldDB" id="A0A0A1U111"/>
<dbReference type="OMA" id="LINNIAC"/>
<evidence type="ECO:0000313" key="4">
    <source>
        <dbReference type="Proteomes" id="UP000014680"/>
    </source>
</evidence>
<proteinExistence type="predicted"/>
<keyword evidence="2" id="KW-0812">Transmembrane</keyword>
<dbReference type="EMBL" id="KB206788">
    <property type="protein sequence ID" value="ELP87732.1"/>
    <property type="molecule type" value="Genomic_DNA"/>
</dbReference>
<gene>
    <name evidence="3" type="ORF">EIN_410750</name>
</gene>
<feature type="region of interest" description="Disordered" evidence="1">
    <location>
        <begin position="1"/>
        <end position="21"/>
    </location>
</feature>
<reference evidence="3 4" key="1">
    <citation type="submission" date="2012-10" db="EMBL/GenBank/DDBJ databases">
        <authorList>
            <person name="Zafar N."/>
            <person name="Inman J."/>
            <person name="Hall N."/>
            <person name="Lorenzi H."/>
            <person name="Caler E."/>
        </authorList>
    </citation>
    <scope>NUCLEOTIDE SEQUENCE [LARGE SCALE GENOMIC DNA]</scope>
    <source>
        <strain evidence="3 4">IP1</strain>
    </source>
</reference>
<organism evidence="3 4">
    <name type="scientific">Entamoeba invadens IP1</name>
    <dbReference type="NCBI Taxonomy" id="370355"/>
    <lineage>
        <taxon>Eukaryota</taxon>
        <taxon>Amoebozoa</taxon>
        <taxon>Evosea</taxon>
        <taxon>Archamoebae</taxon>
        <taxon>Mastigamoebida</taxon>
        <taxon>Entamoebidae</taxon>
        <taxon>Entamoeba</taxon>
    </lineage>
</organism>